<feature type="region of interest" description="Disordered" evidence="1">
    <location>
        <begin position="85"/>
        <end position="183"/>
    </location>
</feature>
<organism evidence="2 3">
    <name type="scientific">Aspergillus pseudodeflectus</name>
    <dbReference type="NCBI Taxonomy" id="176178"/>
    <lineage>
        <taxon>Eukaryota</taxon>
        <taxon>Fungi</taxon>
        <taxon>Dikarya</taxon>
        <taxon>Ascomycota</taxon>
        <taxon>Pezizomycotina</taxon>
        <taxon>Eurotiomycetes</taxon>
        <taxon>Eurotiomycetidae</taxon>
        <taxon>Eurotiales</taxon>
        <taxon>Aspergillaceae</taxon>
        <taxon>Aspergillus</taxon>
        <taxon>Aspergillus subgen. Nidulantes</taxon>
    </lineage>
</organism>
<reference evidence="2 3" key="1">
    <citation type="submission" date="2024-07" db="EMBL/GenBank/DDBJ databases">
        <title>Section-level genome sequencing and comparative genomics of Aspergillus sections Usti and Cavernicolus.</title>
        <authorList>
            <consortium name="Lawrence Berkeley National Laboratory"/>
            <person name="Nybo J.L."/>
            <person name="Vesth T.C."/>
            <person name="Theobald S."/>
            <person name="Frisvad J.C."/>
            <person name="Larsen T.O."/>
            <person name="Kjaerboelling I."/>
            <person name="Rothschild-Mancinelli K."/>
            <person name="Lyhne E.K."/>
            <person name="Kogle M.E."/>
            <person name="Barry K."/>
            <person name="Clum A."/>
            <person name="Na H."/>
            <person name="Ledsgaard L."/>
            <person name="Lin J."/>
            <person name="Lipzen A."/>
            <person name="Kuo A."/>
            <person name="Riley R."/>
            <person name="Mondo S."/>
            <person name="LaButti K."/>
            <person name="Haridas S."/>
            <person name="Pangalinan J."/>
            <person name="Salamov A.A."/>
            <person name="Simmons B.A."/>
            <person name="Magnuson J.K."/>
            <person name="Chen J."/>
            <person name="Drula E."/>
            <person name="Henrissat B."/>
            <person name="Wiebenga A."/>
            <person name="Lubbers R.J."/>
            <person name="Gomes A.C."/>
            <person name="Macurrencykelacurrency M.R."/>
            <person name="Stajich J."/>
            <person name="Grigoriev I.V."/>
            <person name="Mortensen U.H."/>
            <person name="De vries R.P."/>
            <person name="Baker S.E."/>
            <person name="Andersen M.R."/>
        </authorList>
    </citation>
    <scope>NUCLEOTIDE SEQUENCE [LARGE SCALE GENOMIC DNA]</scope>
    <source>
        <strain evidence="2 3">CBS 756.74</strain>
    </source>
</reference>
<evidence type="ECO:0000256" key="1">
    <source>
        <dbReference type="SAM" id="MobiDB-lite"/>
    </source>
</evidence>
<dbReference type="GeneID" id="98152977"/>
<feature type="compositionally biased region" description="Basic residues" evidence="1">
    <location>
        <begin position="101"/>
        <end position="110"/>
    </location>
</feature>
<gene>
    <name evidence="2" type="ORF">BJX68DRAFT_21615</name>
</gene>
<evidence type="ECO:0000313" key="2">
    <source>
        <dbReference type="EMBL" id="KAL2855075.1"/>
    </source>
</evidence>
<dbReference type="RefSeq" id="XP_070901731.1">
    <property type="nucleotide sequence ID" value="XM_071037813.1"/>
</dbReference>
<feature type="compositionally biased region" description="Basic and acidic residues" evidence="1">
    <location>
        <begin position="86"/>
        <end position="100"/>
    </location>
</feature>
<comment type="caution">
    <text evidence="2">The sequence shown here is derived from an EMBL/GenBank/DDBJ whole genome shotgun (WGS) entry which is preliminary data.</text>
</comment>
<dbReference type="EMBL" id="JBFXLR010000010">
    <property type="protein sequence ID" value="KAL2855075.1"/>
    <property type="molecule type" value="Genomic_DNA"/>
</dbReference>
<keyword evidence="3" id="KW-1185">Reference proteome</keyword>
<dbReference type="Proteomes" id="UP001610444">
    <property type="component" value="Unassembled WGS sequence"/>
</dbReference>
<protein>
    <submittedName>
        <fullName evidence="2">Uncharacterized protein</fullName>
    </submittedName>
</protein>
<sequence length="183" mass="21011">MSENEERRKFAGEMDPFGFGEVREEGLTTWWAGTVGPRVNDSGNSGPCGQEGKTEMYTLWWESGGLKGRYRGGRNLLGVGEIKHRKVEEGTRVNSEERLFGRGRGRKPRHNQAQGTERRRQTGNRNTGESQRSQPHRQQRIQWVIQPRRQIQRSRRAIRDSKRRGEGGVKRPKAEVAVDISCR</sequence>
<feature type="compositionally biased region" description="Polar residues" evidence="1">
    <location>
        <begin position="123"/>
        <end position="133"/>
    </location>
</feature>
<name>A0ABR4KS21_9EURO</name>
<evidence type="ECO:0000313" key="3">
    <source>
        <dbReference type="Proteomes" id="UP001610444"/>
    </source>
</evidence>
<accession>A0ABR4KS21</accession>
<proteinExistence type="predicted"/>
<feature type="compositionally biased region" description="Basic and acidic residues" evidence="1">
    <location>
        <begin position="157"/>
        <end position="183"/>
    </location>
</feature>